<evidence type="ECO:0000256" key="2">
    <source>
        <dbReference type="PROSITE-ProRule" id="PRU00708"/>
    </source>
</evidence>
<dbReference type="EMBL" id="BJWL01000018">
    <property type="protein sequence ID" value="GFZ06162.1"/>
    <property type="molecule type" value="Genomic_DNA"/>
</dbReference>
<dbReference type="InterPro" id="IPR046848">
    <property type="entry name" value="E_motif"/>
</dbReference>
<keyword evidence="1" id="KW-0677">Repeat</keyword>
<comment type="caution">
    <text evidence="3">The sequence shown here is derived from an EMBL/GenBank/DDBJ whole genome shotgun (WGS) entry which is preliminary data.</text>
</comment>
<dbReference type="Proteomes" id="UP000585474">
    <property type="component" value="Unassembled WGS sequence"/>
</dbReference>
<dbReference type="FunFam" id="1.25.40.10:FF:000158">
    <property type="entry name" value="pentatricopeptide repeat-containing protein At2g33680"/>
    <property type="match status" value="1"/>
</dbReference>
<feature type="repeat" description="PPR" evidence="2">
    <location>
        <begin position="84"/>
        <end position="118"/>
    </location>
</feature>
<reference evidence="3 4" key="1">
    <citation type="submission" date="2019-07" db="EMBL/GenBank/DDBJ databases">
        <title>De Novo Assembly of kiwifruit Actinidia rufa.</title>
        <authorList>
            <person name="Sugita-Konishi S."/>
            <person name="Sato K."/>
            <person name="Mori E."/>
            <person name="Abe Y."/>
            <person name="Kisaki G."/>
            <person name="Hamano K."/>
            <person name="Suezawa K."/>
            <person name="Otani M."/>
            <person name="Fukuda T."/>
            <person name="Manabe T."/>
            <person name="Gomi K."/>
            <person name="Tabuchi M."/>
            <person name="Akimitsu K."/>
            <person name="Kataoka I."/>
        </authorList>
    </citation>
    <scope>NUCLEOTIDE SEQUENCE [LARGE SCALE GENOMIC DNA]</scope>
    <source>
        <strain evidence="4">cv. Fuchu</strain>
    </source>
</reference>
<dbReference type="InterPro" id="IPR046960">
    <property type="entry name" value="PPR_At4g14850-like_plant"/>
</dbReference>
<dbReference type="Pfam" id="PF01535">
    <property type="entry name" value="PPR"/>
    <property type="match status" value="5"/>
</dbReference>
<dbReference type="PANTHER" id="PTHR47926">
    <property type="entry name" value="PENTATRICOPEPTIDE REPEAT-CONTAINING PROTEIN"/>
    <property type="match status" value="1"/>
</dbReference>
<evidence type="ECO:0000313" key="4">
    <source>
        <dbReference type="Proteomes" id="UP000585474"/>
    </source>
</evidence>
<dbReference type="PROSITE" id="PS51375">
    <property type="entry name" value="PPR"/>
    <property type="match status" value="3"/>
</dbReference>
<evidence type="ECO:0000256" key="1">
    <source>
        <dbReference type="ARBA" id="ARBA00022737"/>
    </source>
</evidence>
<gene>
    <name evidence="3" type="ORF">Acr_18g0003320</name>
</gene>
<dbReference type="NCBIfam" id="TIGR00756">
    <property type="entry name" value="PPR"/>
    <property type="match status" value="2"/>
</dbReference>
<accession>A0A7J0G611</accession>
<name>A0A7J0G611_9ERIC</name>
<proteinExistence type="predicted"/>
<dbReference type="AlphaFoldDB" id="A0A7J0G611"/>
<feature type="repeat" description="PPR" evidence="2">
    <location>
        <begin position="215"/>
        <end position="245"/>
    </location>
</feature>
<feature type="repeat" description="PPR" evidence="2">
    <location>
        <begin position="246"/>
        <end position="280"/>
    </location>
</feature>
<dbReference type="Pfam" id="PF20431">
    <property type="entry name" value="E_motif"/>
    <property type="match status" value="1"/>
</dbReference>
<dbReference type="OrthoDB" id="330671at2759"/>
<sequence>MVKVALLLPNCNVCKLSSATNPLITEKATSISEVHEAHAHLLKIGLIHHPSVARRLLFAAAAAATTTATTTYAHSTFTRLQDPNSTVYNAMIRAYANGPTPQNAITVYTQMMNDCVVPDKYTFTSALKGCSRIRGVEEGKQFHAHVVKIGTGSDLIVGNTLVHLYDKCGCFEVAREVLDRMPQRDVISWKAILSAYVSLGLVEALEVFDKMPERNLESWNFMVSGYMGVGLVEEARGVFDEMPVEDVVSWNAMITGSAQVSRFGDVLVLFEEMQNGNVKPDSCTLVICERVICLCSYWSFEPWRVGSCLCQKKNRIDDANGFLATALVDMYSKCGCIEKALEVFQKCVQKKIIQPSVKHYGCMVDLLGRFGLLEEAEELVKSMPVKESPVVWEPLLGACRNHGNVSMAEHIAGKLLELAPEESSGYVQLSNIHAYMGRWNNVNEVRRKMKTRGASKQPGCSMIEVDGIVHESFSRGNSVHS</sequence>
<evidence type="ECO:0000313" key="3">
    <source>
        <dbReference type="EMBL" id="GFZ06162.1"/>
    </source>
</evidence>
<dbReference type="PANTHER" id="PTHR47926:SF436">
    <property type="entry name" value="PENTATRICOPEPTIDE REPEAT-CONTAINING PROTEIN ELI1, CHLOROPLASTIC-LIKE ISOFORM X2"/>
    <property type="match status" value="1"/>
</dbReference>
<dbReference type="GO" id="GO:0099402">
    <property type="term" value="P:plant organ development"/>
    <property type="evidence" value="ECO:0007669"/>
    <property type="project" value="UniProtKB-ARBA"/>
</dbReference>
<dbReference type="InterPro" id="IPR011990">
    <property type="entry name" value="TPR-like_helical_dom_sf"/>
</dbReference>
<dbReference type="InterPro" id="IPR002885">
    <property type="entry name" value="PPR_rpt"/>
</dbReference>
<dbReference type="Pfam" id="PF13041">
    <property type="entry name" value="PPR_2"/>
    <property type="match status" value="2"/>
</dbReference>
<keyword evidence="4" id="KW-1185">Reference proteome</keyword>
<organism evidence="3 4">
    <name type="scientific">Actinidia rufa</name>
    <dbReference type="NCBI Taxonomy" id="165716"/>
    <lineage>
        <taxon>Eukaryota</taxon>
        <taxon>Viridiplantae</taxon>
        <taxon>Streptophyta</taxon>
        <taxon>Embryophyta</taxon>
        <taxon>Tracheophyta</taxon>
        <taxon>Spermatophyta</taxon>
        <taxon>Magnoliopsida</taxon>
        <taxon>eudicotyledons</taxon>
        <taxon>Gunneridae</taxon>
        <taxon>Pentapetalae</taxon>
        <taxon>asterids</taxon>
        <taxon>Ericales</taxon>
        <taxon>Actinidiaceae</taxon>
        <taxon>Actinidia</taxon>
    </lineage>
</organism>
<dbReference type="GO" id="GO:0009451">
    <property type="term" value="P:RNA modification"/>
    <property type="evidence" value="ECO:0007669"/>
    <property type="project" value="InterPro"/>
</dbReference>
<dbReference type="Gene3D" id="1.25.40.10">
    <property type="entry name" value="Tetratricopeptide repeat domain"/>
    <property type="match status" value="3"/>
</dbReference>
<protein>
    <submittedName>
        <fullName evidence="3">Pentatricopeptide repeat (PPR-like) superfamily protein</fullName>
    </submittedName>
</protein>
<dbReference type="GO" id="GO:0003723">
    <property type="term" value="F:RNA binding"/>
    <property type="evidence" value="ECO:0007669"/>
    <property type="project" value="InterPro"/>
</dbReference>